<dbReference type="AlphaFoldDB" id="A0A9W9LEW7"/>
<dbReference type="InterPro" id="IPR036249">
    <property type="entry name" value="Thioredoxin-like_sf"/>
</dbReference>
<comment type="caution">
    <text evidence="2">The sequence shown here is derived from an EMBL/GenBank/DDBJ whole genome shotgun (WGS) entry which is preliminary data.</text>
</comment>
<sequence length="114" mass="12965">MFPTRTLFGRARLTLFTRAGCGLCDTAKLAVLQVGKRRPFEYVEKDIMESGNQPWKDAYEFDVPVLHAQSAEHGPGEAELSDPRKLFHRWTEQDVEQLVNDAEKIDSSDSLTRP</sequence>
<dbReference type="PANTHER" id="PTHR33558:SF1">
    <property type="entry name" value="GLUTAREDOXIN-LIKE PROTEIN C5ORF63 HOMOLOG"/>
    <property type="match status" value="1"/>
</dbReference>
<dbReference type="SUPFAM" id="SSF52833">
    <property type="entry name" value="Thioredoxin-like"/>
    <property type="match status" value="1"/>
</dbReference>
<gene>
    <name evidence="2" type="ORF">N7492_010404</name>
</gene>
<accession>A0A9W9LEW7</accession>
<organism evidence="2 3">
    <name type="scientific">Penicillium capsulatum</name>
    <dbReference type="NCBI Taxonomy" id="69766"/>
    <lineage>
        <taxon>Eukaryota</taxon>
        <taxon>Fungi</taxon>
        <taxon>Dikarya</taxon>
        <taxon>Ascomycota</taxon>
        <taxon>Pezizomycotina</taxon>
        <taxon>Eurotiomycetes</taxon>
        <taxon>Eurotiomycetidae</taxon>
        <taxon>Eurotiales</taxon>
        <taxon>Aspergillaceae</taxon>
        <taxon>Penicillium</taxon>
    </lineage>
</organism>
<evidence type="ECO:0000256" key="1">
    <source>
        <dbReference type="RuleBase" id="RU363082"/>
    </source>
</evidence>
<dbReference type="Gene3D" id="3.40.30.10">
    <property type="entry name" value="Glutaredoxin"/>
    <property type="match status" value="1"/>
</dbReference>
<dbReference type="Pfam" id="PF05768">
    <property type="entry name" value="Glrx-like"/>
    <property type="match status" value="1"/>
</dbReference>
<comment type="similarity">
    <text evidence="1">Belongs to the glutaredoxin family.</text>
</comment>
<dbReference type="InterPro" id="IPR052565">
    <property type="entry name" value="Glutaredoxin-like_YDR286C"/>
</dbReference>
<proteinExistence type="inferred from homology"/>
<dbReference type="InterPro" id="IPR008554">
    <property type="entry name" value="Glutaredoxin-like"/>
</dbReference>
<reference evidence="2" key="1">
    <citation type="submission" date="2022-11" db="EMBL/GenBank/DDBJ databases">
        <authorList>
            <person name="Petersen C."/>
        </authorList>
    </citation>
    <scope>NUCLEOTIDE SEQUENCE</scope>
    <source>
        <strain evidence="2">IBT 21917</strain>
    </source>
</reference>
<keyword evidence="1" id="KW-0813">Transport</keyword>
<name>A0A9W9LEW7_9EURO</name>
<protein>
    <recommendedName>
        <fullName evidence="1">Glutaredoxin-like protein</fullName>
    </recommendedName>
</protein>
<dbReference type="PANTHER" id="PTHR33558">
    <property type="entry name" value="GLUTAREDOXIN-LIKE PROTEIN C5ORF63 HOMOLOG"/>
    <property type="match status" value="1"/>
</dbReference>
<dbReference type="EMBL" id="JAPQKO010000008">
    <property type="protein sequence ID" value="KAJ5152109.1"/>
    <property type="molecule type" value="Genomic_DNA"/>
</dbReference>
<evidence type="ECO:0000313" key="3">
    <source>
        <dbReference type="Proteomes" id="UP001146351"/>
    </source>
</evidence>
<dbReference type="OrthoDB" id="429967at2759"/>
<dbReference type="Proteomes" id="UP001146351">
    <property type="component" value="Unassembled WGS sequence"/>
</dbReference>
<reference evidence="2" key="2">
    <citation type="journal article" date="2023" name="IMA Fungus">
        <title>Comparative genomic study of the Penicillium genus elucidates a diverse pangenome and 15 lateral gene transfer events.</title>
        <authorList>
            <person name="Petersen C."/>
            <person name="Sorensen T."/>
            <person name="Nielsen M.R."/>
            <person name="Sondergaard T.E."/>
            <person name="Sorensen J.L."/>
            <person name="Fitzpatrick D.A."/>
            <person name="Frisvad J.C."/>
            <person name="Nielsen K.L."/>
        </authorList>
    </citation>
    <scope>NUCLEOTIDE SEQUENCE</scope>
    <source>
        <strain evidence="2">IBT 21917</strain>
    </source>
</reference>
<evidence type="ECO:0000313" key="2">
    <source>
        <dbReference type="EMBL" id="KAJ5152109.1"/>
    </source>
</evidence>
<keyword evidence="3" id="KW-1185">Reference proteome</keyword>
<keyword evidence="1" id="KW-0249">Electron transport</keyword>